<accession>A0A927BNX5</accession>
<gene>
    <name evidence="1" type="ORF">IDH44_00035</name>
</gene>
<protein>
    <submittedName>
        <fullName evidence="1">Uncharacterized protein</fullName>
    </submittedName>
</protein>
<dbReference type="AlphaFoldDB" id="A0A927BNX5"/>
<reference evidence="1" key="1">
    <citation type="submission" date="2020-09" db="EMBL/GenBank/DDBJ databases">
        <title>A novel bacterium of genus Paenibacillus, isolated from South China Sea.</title>
        <authorList>
            <person name="Huang H."/>
            <person name="Mo K."/>
            <person name="Hu Y."/>
        </authorList>
    </citation>
    <scope>NUCLEOTIDE SEQUENCE</scope>
    <source>
        <strain evidence="1">IB182496</strain>
    </source>
</reference>
<keyword evidence="2" id="KW-1185">Reference proteome</keyword>
<dbReference type="EMBL" id="JACXIZ010000001">
    <property type="protein sequence ID" value="MBD2843562.1"/>
    <property type="molecule type" value="Genomic_DNA"/>
</dbReference>
<comment type="caution">
    <text evidence="1">The sequence shown here is derived from an EMBL/GenBank/DDBJ whole genome shotgun (WGS) entry which is preliminary data.</text>
</comment>
<sequence>MKKKLHTIPATGAIQLTYSHRERLGGLHAIASYPMARTKDGAIIDLSTLEDASGGQAEKYYFTAPLQEGYAAVSDPVSGAGIAFLAGSIY</sequence>
<evidence type="ECO:0000313" key="1">
    <source>
        <dbReference type="EMBL" id="MBD2843562.1"/>
    </source>
</evidence>
<evidence type="ECO:0000313" key="2">
    <source>
        <dbReference type="Proteomes" id="UP000621560"/>
    </source>
</evidence>
<name>A0A927BNX5_9BACL</name>
<dbReference type="RefSeq" id="WP_190913488.1">
    <property type="nucleotide sequence ID" value="NZ_JACXIZ010000001.1"/>
</dbReference>
<dbReference type="Proteomes" id="UP000621560">
    <property type="component" value="Unassembled WGS sequence"/>
</dbReference>
<organism evidence="1 2">
    <name type="scientific">Paenibacillus sabuli</name>
    <dbReference type="NCBI Taxonomy" id="2772509"/>
    <lineage>
        <taxon>Bacteria</taxon>
        <taxon>Bacillati</taxon>
        <taxon>Bacillota</taxon>
        <taxon>Bacilli</taxon>
        <taxon>Bacillales</taxon>
        <taxon>Paenibacillaceae</taxon>
        <taxon>Paenibacillus</taxon>
    </lineage>
</organism>
<proteinExistence type="predicted"/>